<dbReference type="InterPro" id="IPR036361">
    <property type="entry name" value="SAP_dom_sf"/>
</dbReference>
<reference evidence="2 3" key="1">
    <citation type="journal article" date="2018" name="Science">
        <title>The opium poppy genome and morphinan production.</title>
        <authorList>
            <person name="Guo L."/>
            <person name="Winzer T."/>
            <person name="Yang X."/>
            <person name="Li Y."/>
            <person name="Ning Z."/>
            <person name="He Z."/>
            <person name="Teodor R."/>
            <person name="Lu Y."/>
            <person name="Bowser T.A."/>
            <person name="Graham I.A."/>
            <person name="Ye K."/>
        </authorList>
    </citation>
    <scope>NUCLEOTIDE SEQUENCE [LARGE SCALE GENOMIC DNA]</scope>
    <source>
        <strain evidence="3">cv. HN1</strain>
        <tissue evidence="2">Leaves</tissue>
    </source>
</reference>
<sequence length="116" mass="13272">MTKKNGRKRKTEYQYDTRWASKAVASMSSTAGEITNFEDESLTVQQRAEKEQAELVLLQTGGTLEPYQIKEGSKTHSRSKDTYQTMTVKMLRDLLKERGLMVKGKKDELIARLRGL</sequence>
<dbReference type="Pfam" id="PF02037">
    <property type="entry name" value="SAP"/>
    <property type="match status" value="1"/>
</dbReference>
<dbReference type="Gramene" id="RZC74660">
    <property type="protein sequence ID" value="RZC74660"/>
    <property type="gene ID" value="C5167_050141"/>
</dbReference>
<dbReference type="STRING" id="3469.A0A4Y7KQP3"/>
<proteinExistence type="predicted"/>
<dbReference type="Gene3D" id="1.10.720.30">
    <property type="entry name" value="SAP domain"/>
    <property type="match status" value="1"/>
</dbReference>
<dbReference type="Proteomes" id="UP000316621">
    <property type="component" value="Chromosome 8"/>
</dbReference>
<evidence type="ECO:0000259" key="1">
    <source>
        <dbReference type="PROSITE" id="PS50800"/>
    </source>
</evidence>
<feature type="domain" description="SAP" evidence="1">
    <location>
        <begin position="83"/>
        <end position="116"/>
    </location>
</feature>
<dbReference type="SMART" id="SM00513">
    <property type="entry name" value="SAP"/>
    <property type="match status" value="1"/>
</dbReference>
<dbReference type="PROSITE" id="PS50800">
    <property type="entry name" value="SAP"/>
    <property type="match status" value="1"/>
</dbReference>
<dbReference type="InterPro" id="IPR003034">
    <property type="entry name" value="SAP_dom"/>
</dbReference>
<protein>
    <recommendedName>
        <fullName evidence="1">SAP domain-containing protein</fullName>
    </recommendedName>
</protein>
<keyword evidence="3" id="KW-1185">Reference proteome</keyword>
<evidence type="ECO:0000313" key="3">
    <source>
        <dbReference type="Proteomes" id="UP000316621"/>
    </source>
</evidence>
<name>A0A4Y7KQP3_PAPSO</name>
<organism evidence="2 3">
    <name type="scientific">Papaver somniferum</name>
    <name type="common">Opium poppy</name>
    <dbReference type="NCBI Taxonomy" id="3469"/>
    <lineage>
        <taxon>Eukaryota</taxon>
        <taxon>Viridiplantae</taxon>
        <taxon>Streptophyta</taxon>
        <taxon>Embryophyta</taxon>
        <taxon>Tracheophyta</taxon>
        <taxon>Spermatophyta</taxon>
        <taxon>Magnoliopsida</taxon>
        <taxon>Ranunculales</taxon>
        <taxon>Papaveraceae</taxon>
        <taxon>Papaveroideae</taxon>
        <taxon>Papaver</taxon>
    </lineage>
</organism>
<gene>
    <name evidence="2" type="ORF">C5167_050141</name>
</gene>
<dbReference type="EMBL" id="CM010722">
    <property type="protein sequence ID" value="RZC74660.1"/>
    <property type="molecule type" value="Genomic_DNA"/>
</dbReference>
<evidence type="ECO:0000313" key="2">
    <source>
        <dbReference type="EMBL" id="RZC74660.1"/>
    </source>
</evidence>
<dbReference type="SUPFAM" id="SSF68906">
    <property type="entry name" value="SAP domain"/>
    <property type="match status" value="1"/>
</dbReference>
<dbReference type="AlphaFoldDB" id="A0A4Y7KQP3"/>
<accession>A0A4Y7KQP3</accession>